<gene>
    <name evidence="2" type="ORF">PV10_00342</name>
</gene>
<keyword evidence="3" id="KW-1185">Reference proteome</keyword>
<organism evidence="2 3">
    <name type="scientific">Exophiala mesophila</name>
    <name type="common">Black yeast-like fungus</name>
    <dbReference type="NCBI Taxonomy" id="212818"/>
    <lineage>
        <taxon>Eukaryota</taxon>
        <taxon>Fungi</taxon>
        <taxon>Dikarya</taxon>
        <taxon>Ascomycota</taxon>
        <taxon>Pezizomycotina</taxon>
        <taxon>Eurotiomycetes</taxon>
        <taxon>Chaetothyriomycetidae</taxon>
        <taxon>Chaetothyriales</taxon>
        <taxon>Herpotrichiellaceae</taxon>
        <taxon>Exophiala</taxon>
    </lineage>
</organism>
<dbReference type="OrthoDB" id="10269428at2759"/>
<dbReference type="RefSeq" id="XP_016228046.1">
    <property type="nucleotide sequence ID" value="XM_016364397.1"/>
</dbReference>
<evidence type="ECO:0008006" key="4">
    <source>
        <dbReference type="Google" id="ProtNLM"/>
    </source>
</evidence>
<reference evidence="2 3" key="1">
    <citation type="submission" date="2015-01" db="EMBL/GenBank/DDBJ databases">
        <title>The Genome Sequence of Exophiala mesophila CBS40295.</title>
        <authorList>
            <consortium name="The Broad Institute Genomics Platform"/>
            <person name="Cuomo C."/>
            <person name="de Hoog S."/>
            <person name="Gorbushina A."/>
            <person name="Stielow B."/>
            <person name="Teixiera M."/>
            <person name="Abouelleil A."/>
            <person name="Chapman S.B."/>
            <person name="Priest M."/>
            <person name="Young S.K."/>
            <person name="Wortman J."/>
            <person name="Nusbaum C."/>
            <person name="Birren B."/>
        </authorList>
    </citation>
    <scope>NUCLEOTIDE SEQUENCE [LARGE SCALE GENOMIC DNA]</scope>
    <source>
        <strain evidence="2 3">CBS 40295</strain>
    </source>
</reference>
<feature type="signal peptide" evidence="1">
    <location>
        <begin position="1"/>
        <end position="17"/>
    </location>
</feature>
<evidence type="ECO:0000313" key="2">
    <source>
        <dbReference type="EMBL" id="KIV96472.1"/>
    </source>
</evidence>
<protein>
    <recommendedName>
        <fullName evidence="4">Ecp2 effector protein domain-containing protein</fullName>
    </recommendedName>
</protein>
<name>A0A0D1ZPG4_EXOME</name>
<keyword evidence="1" id="KW-0732">Signal</keyword>
<accession>A0A0D1ZPG4</accession>
<dbReference type="Proteomes" id="UP000054302">
    <property type="component" value="Unassembled WGS sequence"/>
</dbReference>
<feature type="chain" id="PRO_5002237869" description="Ecp2 effector protein domain-containing protein" evidence="1">
    <location>
        <begin position="18"/>
        <end position="141"/>
    </location>
</feature>
<dbReference type="HOGENOM" id="CLU_1825287_0_0_1"/>
<dbReference type="EMBL" id="KN847520">
    <property type="protein sequence ID" value="KIV96472.1"/>
    <property type="molecule type" value="Genomic_DNA"/>
</dbReference>
<sequence>MWLTTSLVLLLPYIATARLVPTEPIDPSNKDGSVAIAYDTIDIDLQGNGVWAANCISYLYYGESTRDDGSVRQCYSAATFCDKLSNEAGYALIGNSAFQTRLASVNRAPMRTDSRDDNWWICNPPGTLWLPFGISCKIDNP</sequence>
<dbReference type="AlphaFoldDB" id="A0A0D1ZPG4"/>
<evidence type="ECO:0000256" key="1">
    <source>
        <dbReference type="SAM" id="SignalP"/>
    </source>
</evidence>
<dbReference type="VEuPathDB" id="FungiDB:PV10_00342"/>
<proteinExistence type="predicted"/>
<dbReference type="GeneID" id="27318187"/>
<evidence type="ECO:0000313" key="3">
    <source>
        <dbReference type="Proteomes" id="UP000054302"/>
    </source>
</evidence>